<keyword evidence="3" id="KW-1185">Reference proteome</keyword>
<gene>
    <name evidence="2" type="ORF">FB567DRAFT_590863</name>
</gene>
<dbReference type="AlphaFoldDB" id="A0A8K0R7N1"/>
<protein>
    <submittedName>
        <fullName evidence="2">Uncharacterized protein</fullName>
    </submittedName>
</protein>
<keyword evidence="1" id="KW-1133">Transmembrane helix</keyword>
<dbReference type="Proteomes" id="UP000813461">
    <property type="component" value="Unassembled WGS sequence"/>
</dbReference>
<sequence>MINLRAGLYHAVARSLSFRTANYIPALIAAPVLPLGALLLVTDRDTVLKEVETVRGVATLGNAEDGTEGARDVGFLIEDVRDKKLLVATFAPEIAGAEYQLFTTELL</sequence>
<keyword evidence="1" id="KW-0812">Transmembrane</keyword>
<evidence type="ECO:0000313" key="2">
    <source>
        <dbReference type="EMBL" id="KAH7088742.1"/>
    </source>
</evidence>
<keyword evidence="1" id="KW-0472">Membrane</keyword>
<dbReference type="EMBL" id="JAGMVJ010000007">
    <property type="protein sequence ID" value="KAH7088742.1"/>
    <property type="molecule type" value="Genomic_DNA"/>
</dbReference>
<accession>A0A8K0R7N1</accession>
<reference evidence="2" key="1">
    <citation type="journal article" date="2021" name="Nat. Commun.">
        <title>Genetic determinants of endophytism in the Arabidopsis root mycobiome.</title>
        <authorList>
            <person name="Mesny F."/>
            <person name="Miyauchi S."/>
            <person name="Thiergart T."/>
            <person name="Pickel B."/>
            <person name="Atanasova L."/>
            <person name="Karlsson M."/>
            <person name="Huettel B."/>
            <person name="Barry K.W."/>
            <person name="Haridas S."/>
            <person name="Chen C."/>
            <person name="Bauer D."/>
            <person name="Andreopoulos W."/>
            <person name="Pangilinan J."/>
            <person name="LaButti K."/>
            <person name="Riley R."/>
            <person name="Lipzen A."/>
            <person name="Clum A."/>
            <person name="Drula E."/>
            <person name="Henrissat B."/>
            <person name="Kohler A."/>
            <person name="Grigoriev I.V."/>
            <person name="Martin F.M."/>
            <person name="Hacquard S."/>
        </authorList>
    </citation>
    <scope>NUCLEOTIDE SEQUENCE</scope>
    <source>
        <strain evidence="2">MPI-SDFR-AT-0120</strain>
    </source>
</reference>
<evidence type="ECO:0000256" key="1">
    <source>
        <dbReference type="SAM" id="Phobius"/>
    </source>
</evidence>
<feature type="transmembrane region" description="Helical" evidence="1">
    <location>
        <begin position="20"/>
        <end position="41"/>
    </location>
</feature>
<proteinExistence type="predicted"/>
<organism evidence="2 3">
    <name type="scientific">Paraphoma chrysanthemicola</name>
    <dbReference type="NCBI Taxonomy" id="798071"/>
    <lineage>
        <taxon>Eukaryota</taxon>
        <taxon>Fungi</taxon>
        <taxon>Dikarya</taxon>
        <taxon>Ascomycota</taxon>
        <taxon>Pezizomycotina</taxon>
        <taxon>Dothideomycetes</taxon>
        <taxon>Pleosporomycetidae</taxon>
        <taxon>Pleosporales</taxon>
        <taxon>Pleosporineae</taxon>
        <taxon>Phaeosphaeriaceae</taxon>
        <taxon>Paraphoma</taxon>
    </lineage>
</organism>
<name>A0A8K0R7N1_9PLEO</name>
<comment type="caution">
    <text evidence="2">The sequence shown here is derived from an EMBL/GenBank/DDBJ whole genome shotgun (WGS) entry which is preliminary data.</text>
</comment>
<evidence type="ECO:0000313" key="3">
    <source>
        <dbReference type="Proteomes" id="UP000813461"/>
    </source>
</evidence>